<protein>
    <recommendedName>
        <fullName evidence="3">DUF1990 domain-containing protein</fullName>
    </recommendedName>
</protein>
<evidence type="ECO:0000313" key="2">
    <source>
        <dbReference type="Proteomes" id="UP000315995"/>
    </source>
</evidence>
<evidence type="ECO:0008006" key="3">
    <source>
        <dbReference type="Google" id="ProtNLM"/>
    </source>
</evidence>
<dbReference type="EMBL" id="CP041186">
    <property type="protein sequence ID" value="QDG51248.1"/>
    <property type="molecule type" value="Genomic_DNA"/>
</dbReference>
<name>A0A4Y6PSH2_PERCE</name>
<organism evidence="1 2">
    <name type="scientific">Persicimonas caeni</name>
    <dbReference type="NCBI Taxonomy" id="2292766"/>
    <lineage>
        <taxon>Bacteria</taxon>
        <taxon>Deltaproteobacteria</taxon>
        <taxon>Bradymonadales</taxon>
        <taxon>Bradymonadaceae</taxon>
        <taxon>Persicimonas</taxon>
    </lineage>
</organism>
<evidence type="ECO:0000313" key="1">
    <source>
        <dbReference type="EMBL" id="QDG51248.1"/>
    </source>
</evidence>
<sequence length="205" mass="23488">MSETDAQLTRVDVSYDSETDLDDDGYSFSRETTTWRGIAATADGEDRLAVGCHRAALAYPDYVSRLLFGVIGVSASGEDQVQPAFYVWPVGPKIIKMGALARGEEGELFYPVTGGLLAVIHSENKWDAKLSFRWWRDGDREIFETRLVGFRPAISGRRTRGLLARARALTYRFTQTRLHAFVMWMFHRWVRKRRAELLRSHRQIN</sequence>
<reference evidence="1 2" key="1">
    <citation type="submission" date="2019-06" db="EMBL/GenBank/DDBJ databases">
        <title>Persicimonas caeni gen. nov., sp. nov., a predatory bacterium isolated from solar saltern.</title>
        <authorList>
            <person name="Wang S."/>
        </authorList>
    </citation>
    <scope>NUCLEOTIDE SEQUENCE [LARGE SCALE GENOMIC DNA]</scope>
    <source>
        <strain evidence="1 2">YN101</strain>
    </source>
</reference>
<accession>A0A5B8Y9Z5</accession>
<keyword evidence="2" id="KW-1185">Reference proteome</keyword>
<accession>A0A4Y6PSH2</accession>
<dbReference type="Proteomes" id="UP000315995">
    <property type="component" value="Chromosome"/>
</dbReference>
<dbReference type="AlphaFoldDB" id="A0A4Y6PSH2"/>
<gene>
    <name evidence="1" type="ORF">FIV42_11000</name>
</gene>
<proteinExistence type="predicted"/>
<dbReference type="RefSeq" id="WP_141197733.1">
    <property type="nucleotide sequence ID" value="NZ_CP041186.1"/>
</dbReference>